<dbReference type="EMBL" id="JAYMYJ010000048">
    <property type="protein sequence ID" value="MEB4590647.1"/>
    <property type="molecule type" value="Genomic_DNA"/>
</dbReference>
<name>A0ABU6CX39_9GAMM</name>
<protein>
    <recommendedName>
        <fullName evidence="1">DUF6948 domain-containing protein</fullName>
    </recommendedName>
</protein>
<reference evidence="3" key="1">
    <citation type="submission" date="2023-07" db="EMBL/GenBank/DDBJ databases">
        <title>The carbon used by Thiothrix.</title>
        <authorList>
            <person name="Chen L."/>
        </authorList>
    </citation>
    <scope>NUCLEOTIDE SEQUENCE [LARGE SCALE GENOMIC DNA]</scope>
</reference>
<keyword evidence="3" id="KW-1185">Reference proteome</keyword>
<dbReference type="InterPro" id="IPR054226">
    <property type="entry name" value="DUF6948"/>
</dbReference>
<dbReference type="Proteomes" id="UP001308005">
    <property type="component" value="Unassembled WGS sequence"/>
</dbReference>
<sequence>MNIDINSLTIGQAKELAALFGGAAREEAKPNPHLGKVCLIRTYASGVHCGILIDQQGRQVELKDARRLWKWQVKDNAGISLSDIAIHGVGRESKICAIVPQMTILDAIEILPLSDDAKTSIVNTEVYKP</sequence>
<dbReference type="RefSeq" id="WP_324694007.1">
    <property type="nucleotide sequence ID" value="NZ_JAYMYJ010000048.1"/>
</dbReference>
<organism evidence="2 3">
    <name type="scientific">Candidatus Thiothrix phosphatis</name>
    <dbReference type="NCBI Taxonomy" id="3112415"/>
    <lineage>
        <taxon>Bacteria</taxon>
        <taxon>Pseudomonadati</taxon>
        <taxon>Pseudomonadota</taxon>
        <taxon>Gammaproteobacteria</taxon>
        <taxon>Thiotrichales</taxon>
        <taxon>Thiotrichaceae</taxon>
        <taxon>Thiothrix</taxon>
    </lineage>
</organism>
<feature type="domain" description="DUF6948" evidence="1">
    <location>
        <begin position="36"/>
        <end position="121"/>
    </location>
</feature>
<accession>A0ABU6CX39</accession>
<reference evidence="2 3" key="2">
    <citation type="submission" date="2024-01" db="EMBL/GenBank/DDBJ databases">
        <authorList>
            <person name="Xie X."/>
        </authorList>
    </citation>
    <scope>NUCLEOTIDE SEQUENCE [LARGE SCALE GENOMIC DNA]</scope>
    <source>
        <strain evidence="2">SCUT-1</strain>
    </source>
</reference>
<evidence type="ECO:0000313" key="3">
    <source>
        <dbReference type="Proteomes" id="UP001308005"/>
    </source>
</evidence>
<evidence type="ECO:0000259" key="1">
    <source>
        <dbReference type="Pfam" id="PF22253"/>
    </source>
</evidence>
<proteinExistence type="predicted"/>
<gene>
    <name evidence="2" type="ORF">VSS37_06630</name>
</gene>
<evidence type="ECO:0000313" key="2">
    <source>
        <dbReference type="EMBL" id="MEB4590647.1"/>
    </source>
</evidence>
<comment type="caution">
    <text evidence="2">The sequence shown here is derived from an EMBL/GenBank/DDBJ whole genome shotgun (WGS) entry which is preliminary data.</text>
</comment>
<dbReference type="Pfam" id="PF22253">
    <property type="entry name" value="DUF6948"/>
    <property type="match status" value="1"/>
</dbReference>